<name>A0A9Q9IHV6_9ACTN</name>
<evidence type="ECO:0000256" key="1">
    <source>
        <dbReference type="ARBA" id="ARBA00004141"/>
    </source>
</evidence>
<dbReference type="OrthoDB" id="3430313at2"/>
<evidence type="ECO:0000256" key="3">
    <source>
        <dbReference type="ARBA" id="ARBA00022989"/>
    </source>
</evidence>
<gene>
    <name evidence="7" type="ORF">Daura_01765</name>
</gene>
<dbReference type="KEGG" id="daur:Daura_01765"/>
<evidence type="ECO:0000313" key="8">
    <source>
        <dbReference type="Proteomes" id="UP001058003"/>
    </source>
</evidence>
<evidence type="ECO:0000256" key="4">
    <source>
        <dbReference type="ARBA" id="ARBA00023136"/>
    </source>
</evidence>
<keyword evidence="4 5" id="KW-0472">Membrane</keyword>
<accession>A0A9Q9IHV6</accession>
<evidence type="ECO:0000256" key="2">
    <source>
        <dbReference type="ARBA" id="ARBA00022692"/>
    </source>
</evidence>
<dbReference type="GO" id="GO:0016020">
    <property type="term" value="C:membrane"/>
    <property type="evidence" value="ECO:0007669"/>
    <property type="project" value="UniProtKB-SubCell"/>
</dbReference>
<keyword evidence="2 5" id="KW-0812">Transmembrane</keyword>
<dbReference type="RefSeq" id="WP_033363150.1">
    <property type="nucleotide sequence ID" value="NZ_CP073767.1"/>
</dbReference>
<feature type="transmembrane region" description="Helical" evidence="5">
    <location>
        <begin position="73"/>
        <end position="94"/>
    </location>
</feature>
<proteinExistence type="predicted"/>
<dbReference type="EMBL" id="CP073767">
    <property type="protein sequence ID" value="UWZ55038.1"/>
    <property type="molecule type" value="Genomic_DNA"/>
</dbReference>
<sequence>MDLDVVCRALVGAVFVAAAAGKLRGRAAFAAFAADLTAMAVLPAQYARRVAVAVVAAEAAVGPLLVAPATAPAGAGLAALLLLAFTTAIASVLRRGAAVRCPCFGATRSPLGRRHLMRNTVLLAAAVLAVPGTGPHDAARVAVSVAAGLLAATAIIRLDDLADLFGDARQESRS</sequence>
<dbReference type="Pfam" id="PF07291">
    <property type="entry name" value="MauE"/>
    <property type="match status" value="1"/>
</dbReference>
<keyword evidence="8" id="KW-1185">Reference proteome</keyword>
<dbReference type="Proteomes" id="UP001058003">
    <property type="component" value="Chromosome"/>
</dbReference>
<organism evidence="7 8">
    <name type="scientific">Dactylosporangium aurantiacum</name>
    <dbReference type="NCBI Taxonomy" id="35754"/>
    <lineage>
        <taxon>Bacteria</taxon>
        <taxon>Bacillati</taxon>
        <taxon>Actinomycetota</taxon>
        <taxon>Actinomycetes</taxon>
        <taxon>Micromonosporales</taxon>
        <taxon>Micromonosporaceae</taxon>
        <taxon>Dactylosporangium</taxon>
    </lineage>
</organism>
<keyword evidence="3 5" id="KW-1133">Transmembrane helix</keyword>
<reference evidence="7" key="1">
    <citation type="submission" date="2021-04" db="EMBL/GenBank/DDBJ databases">
        <title>Dactylosporangium aurantiacum NRRL B-8018 full assembly.</title>
        <authorList>
            <person name="Hartkoorn R.C."/>
            <person name="Beaudoing E."/>
            <person name="Hot D."/>
        </authorList>
    </citation>
    <scope>NUCLEOTIDE SEQUENCE</scope>
    <source>
        <strain evidence="7">NRRL B-8018</strain>
    </source>
</reference>
<protein>
    <recommendedName>
        <fullName evidence="6">Methylamine utilisation protein MauE domain-containing protein</fullName>
    </recommendedName>
</protein>
<dbReference type="AlphaFoldDB" id="A0A9Q9IHV6"/>
<feature type="domain" description="Methylamine utilisation protein MauE" evidence="6">
    <location>
        <begin position="5"/>
        <end position="130"/>
    </location>
</feature>
<dbReference type="GO" id="GO:0030416">
    <property type="term" value="P:methylamine metabolic process"/>
    <property type="evidence" value="ECO:0007669"/>
    <property type="project" value="InterPro"/>
</dbReference>
<evidence type="ECO:0000259" key="6">
    <source>
        <dbReference type="Pfam" id="PF07291"/>
    </source>
</evidence>
<evidence type="ECO:0000313" key="7">
    <source>
        <dbReference type="EMBL" id="UWZ55038.1"/>
    </source>
</evidence>
<evidence type="ECO:0000256" key="5">
    <source>
        <dbReference type="SAM" id="Phobius"/>
    </source>
</evidence>
<comment type="subcellular location">
    <subcellularLocation>
        <location evidence="1">Membrane</location>
        <topology evidence="1">Multi-pass membrane protein</topology>
    </subcellularLocation>
</comment>
<dbReference type="InterPro" id="IPR009908">
    <property type="entry name" value="Methylamine_util_MauE"/>
</dbReference>